<gene>
    <name evidence="2" type="ORF">N8I84_33785</name>
</gene>
<evidence type="ECO:0000313" key="3">
    <source>
        <dbReference type="Proteomes" id="UP001061298"/>
    </source>
</evidence>
<reference evidence="2" key="1">
    <citation type="submission" date="2022-10" db="EMBL/GenBank/DDBJ databases">
        <authorList>
            <person name="Mo P."/>
        </authorList>
    </citation>
    <scope>NUCLEOTIDE SEQUENCE</scope>
    <source>
        <strain evidence="2">HUAS 13-4</strain>
    </source>
</reference>
<dbReference type="Proteomes" id="UP001061298">
    <property type="component" value="Chromosome"/>
</dbReference>
<name>A0ABY6E9N9_9ACTN</name>
<feature type="region of interest" description="Disordered" evidence="1">
    <location>
        <begin position="1"/>
        <end position="29"/>
    </location>
</feature>
<dbReference type="EMBL" id="CP106793">
    <property type="protein sequence ID" value="UXY23118.1"/>
    <property type="molecule type" value="Genomic_DNA"/>
</dbReference>
<evidence type="ECO:0000256" key="1">
    <source>
        <dbReference type="SAM" id="MobiDB-lite"/>
    </source>
</evidence>
<sequence>MTELVHTGERRDAGRGAARRLAHRAKAAGRPSPDFVLDHLVLMVTADAGVQATSPAARAAASRRFAAPVIQTFRGSRTHSPLPPAAPQASAAPLAYT</sequence>
<evidence type="ECO:0000313" key="2">
    <source>
        <dbReference type="EMBL" id="UXY23118.1"/>
    </source>
</evidence>
<feature type="compositionally biased region" description="Low complexity" evidence="1">
    <location>
        <begin position="87"/>
        <end position="97"/>
    </location>
</feature>
<proteinExistence type="predicted"/>
<protein>
    <submittedName>
        <fullName evidence="2">Uncharacterized protein</fullName>
    </submittedName>
</protein>
<feature type="compositionally biased region" description="Basic and acidic residues" evidence="1">
    <location>
        <begin position="1"/>
        <end position="14"/>
    </location>
</feature>
<keyword evidence="3" id="KW-1185">Reference proteome</keyword>
<feature type="compositionally biased region" description="Basic residues" evidence="1">
    <location>
        <begin position="17"/>
        <end position="27"/>
    </location>
</feature>
<accession>A0ABY6E9N9</accession>
<feature type="region of interest" description="Disordered" evidence="1">
    <location>
        <begin position="74"/>
        <end position="97"/>
    </location>
</feature>
<dbReference type="RefSeq" id="WP_263233264.1">
    <property type="nucleotide sequence ID" value="NZ_CP106793.1"/>
</dbReference>
<organism evidence="2 3">
    <name type="scientific">Streptomyces cynarae</name>
    <dbReference type="NCBI Taxonomy" id="2981134"/>
    <lineage>
        <taxon>Bacteria</taxon>
        <taxon>Bacillati</taxon>
        <taxon>Actinomycetota</taxon>
        <taxon>Actinomycetes</taxon>
        <taxon>Kitasatosporales</taxon>
        <taxon>Streptomycetaceae</taxon>
        <taxon>Streptomyces</taxon>
    </lineage>
</organism>